<reference evidence="2 3" key="1">
    <citation type="submission" date="2018-09" db="EMBL/GenBank/DDBJ databases">
        <title>Characterization of the phylogenetic diversity of five novel species belonging to the genus Bifidobacterium.</title>
        <authorList>
            <person name="Lugli G.A."/>
            <person name="Duranti S."/>
            <person name="Milani C."/>
        </authorList>
    </citation>
    <scope>NUCLEOTIDE SEQUENCE [LARGE SCALE GENOMIC DNA]</scope>
    <source>
        <strain evidence="2 3">2033B</strain>
    </source>
</reference>
<proteinExistence type="predicted"/>
<protein>
    <recommendedName>
        <fullName evidence="1">Phage-Barnase-EndoU-ColicinE5/D-RelE like nuclease 4 domain-containing protein</fullName>
    </recommendedName>
</protein>
<keyword evidence="3" id="KW-1185">Reference proteome</keyword>
<gene>
    <name evidence="2" type="ORF">D2E24_0629</name>
</gene>
<evidence type="ECO:0000313" key="3">
    <source>
        <dbReference type="Proteomes" id="UP000287470"/>
    </source>
</evidence>
<dbReference type="Proteomes" id="UP000287470">
    <property type="component" value="Unassembled WGS sequence"/>
</dbReference>
<evidence type="ECO:0000259" key="1">
    <source>
        <dbReference type="Pfam" id="PF18813"/>
    </source>
</evidence>
<accession>A0A430FVP0</accession>
<dbReference type="Pfam" id="PF18813">
    <property type="entry name" value="PBECR4"/>
    <property type="match status" value="1"/>
</dbReference>
<sequence length="218" mass="24791">MPQQTFGFSHAEDCKKTVTRLRRGIFAGCPSNFFDFTGVRMNITKAKSLMLASARAAIPAYSRLVGMTTTFICEDGFALPVRWEASNFAHLCGLDYYTDGTRTRRYPYVKLYEHIAAGKRISERQLAPNGDPRWLPYKAEAITGAFHLDKAEVIVESGNSRILFYTGNTVWCIGVGYDREHDYYYPQSLVRKSYEKAMKPGSAIHRIDRIEYRPTTDG</sequence>
<dbReference type="AlphaFoldDB" id="A0A430FVP0"/>
<evidence type="ECO:0000313" key="2">
    <source>
        <dbReference type="EMBL" id="RSX57781.1"/>
    </source>
</evidence>
<organism evidence="2 3">
    <name type="scientific">Bifidobacterium samirii</name>
    <dbReference type="NCBI Taxonomy" id="2306974"/>
    <lineage>
        <taxon>Bacteria</taxon>
        <taxon>Bacillati</taxon>
        <taxon>Actinomycetota</taxon>
        <taxon>Actinomycetes</taxon>
        <taxon>Bifidobacteriales</taxon>
        <taxon>Bifidobacteriaceae</taxon>
        <taxon>Bifidobacterium</taxon>
    </lineage>
</organism>
<dbReference type="InterPro" id="IPR041420">
    <property type="entry name" value="PBECR4"/>
</dbReference>
<dbReference type="EMBL" id="QXGK01000004">
    <property type="protein sequence ID" value="RSX57781.1"/>
    <property type="molecule type" value="Genomic_DNA"/>
</dbReference>
<name>A0A430FVP0_9BIFI</name>
<feature type="domain" description="Phage-Barnase-EndoU-ColicinE5/D-RelE like nuclease 4" evidence="1">
    <location>
        <begin position="59"/>
        <end position="127"/>
    </location>
</feature>
<comment type="caution">
    <text evidence="2">The sequence shown here is derived from an EMBL/GenBank/DDBJ whole genome shotgun (WGS) entry which is preliminary data.</text>
</comment>